<accession>A0A250X2H3</accession>
<feature type="region of interest" description="Disordered" evidence="1">
    <location>
        <begin position="21"/>
        <end position="42"/>
    </location>
</feature>
<sequence length="150" mass="16811">MARSRLELPLRDPVFHVQHEASAEHPRTFHNEDGPQTSANTEPVDASGAIAVIHPEFLPPPGCFPAYKFGPELMVFGQEGSNKSRYFDSACHSIGPAALNNTALFLNRRGMFDHLLYNYLFMCTVNKELAVLGLHQKSREMPTLSDIHMF</sequence>
<name>A0A250X2H3_9CHLO</name>
<organism evidence="2 3">
    <name type="scientific">Chlamydomonas eustigma</name>
    <dbReference type="NCBI Taxonomy" id="1157962"/>
    <lineage>
        <taxon>Eukaryota</taxon>
        <taxon>Viridiplantae</taxon>
        <taxon>Chlorophyta</taxon>
        <taxon>core chlorophytes</taxon>
        <taxon>Chlorophyceae</taxon>
        <taxon>CS clade</taxon>
        <taxon>Chlamydomonadales</taxon>
        <taxon>Chlamydomonadaceae</taxon>
        <taxon>Chlamydomonas</taxon>
    </lineage>
</organism>
<evidence type="ECO:0000313" key="3">
    <source>
        <dbReference type="Proteomes" id="UP000232323"/>
    </source>
</evidence>
<evidence type="ECO:0000256" key="1">
    <source>
        <dbReference type="SAM" id="MobiDB-lite"/>
    </source>
</evidence>
<dbReference type="AlphaFoldDB" id="A0A250X2H3"/>
<evidence type="ECO:0000313" key="2">
    <source>
        <dbReference type="EMBL" id="GAX77293.1"/>
    </source>
</evidence>
<protein>
    <submittedName>
        <fullName evidence="2">Uncharacterized protein</fullName>
    </submittedName>
</protein>
<gene>
    <name evidence="2" type="ORF">CEUSTIGMA_g4739.t1</name>
</gene>
<dbReference type="EMBL" id="BEGY01000023">
    <property type="protein sequence ID" value="GAX77293.1"/>
    <property type="molecule type" value="Genomic_DNA"/>
</dbReference>
<dbReference type="Proteomes" id="UP000232323">
    <property type="component" value="Unassembled WGS sequence"/>
</dbReference>
<reference evidence="2 3" key="1">
    <citation type="submission" date="2017-08" db="EMBL/GenBank/DDBJ databases">
        <title>Acidophilic green algal genome provides insights into adaptation to an acidic environment.</title>
        <authorList>
            <person name="Hirooka S."/>
            <person name="Hirose Y."/>
            <person name="Kanesaki Y."/>
            <person name="Higuchi S."/>
            <person name="Fujiwara T."/>
            <person name="Onuma R."/>
            <person name="Era A."/>
            <person name="Ohbayashi R."/>
            <person name="Uzuka A."/>
            <person name="Nozaki H."/>
            <person name="Yoshikawa H."/>
            <person name="Miyagishima S.Y."/>
        </authorList>
    </citation>
    <scope>NUCLEOTIDE SEQUENCE [LARGE SCALE GENOMIC DNA]</scope>
    <source>
        <strain evidence="2 3">NIES-2499</strain>
    </source>
</reference>
<proteinExistence type="predicted"/>
<comment type="caution">
    <text evidence="2">The sequence shown here is derived from an EMBL/GenBank/DDBJ whole genome shotgun (WGS) entry which is preliminary data.</text>
</comment>
<keyword evidence="3" id="KW-1185">Reference proteome</keyword>
<feature type="compositionally biased region" description="Basic and acidic residues" evidence="1">
    <location>
        <begin position="21"/>
        <end position="33"/>
    </location>
</feature>